<dbReference type="AlphaFoldDB" id="A0A6A4WHU9"/>
<feature type="transmembrane region" description="Helical" evidence="7">
    <location>
        <begin position="68"/>
        <end position="90"/>
    </location>
</feature>
<evidence type="ECO:0000256" key="3">
    <source>
        <dbReference type="ARBA" id="ARBA00022692"/>
    </source>
</evidence>
<dbReference type="PANTHER" id="PTHR23320:SF130">
    <property type="entry name" value="TRANSMEMBRANE PROTEIN 212"/>
    <property type="match status" value="1"/>
</dbReference>
<keyword evidence="3 7" id="KW-0812">Transmembrane</keyword>
<feature type="transmembrane region" description="Helical" evidence="7">
    <location>
        <begin position="156"/>
        <end position="180"/>
    </location>
</feature>
<dbReference type="InterPro" id="IPR030417">
    <property type="entry name" value="MS4A"/>
</dbReference>
<feature type="region of interest" description="Disordered" evidence="6">
    <location>
        <begin position="285"/>
        <end position="304"/>
    </location>
</feature>
<dbReference type="GO" id="GO:0016020">
    <property type="term" value="C:membrane"/>
    <property type="evidence" value="ECO:0007669"/>
    <property type="project" value="UniProtKB-SubCell"/>
</dbReference>
<evidence type="ECO:0000256" key="6">
    <source>
        <dbReference type="SAM" id="MobiDB-lite"/>
    </source>
</evidence>
<comment type="caution">
    <text evidence="8">The sequence shown here is derived from an EMBL/GenBank/DDBJ whole genome shotgun (WGS) entry which is preliminary data.</text>
</comment>
<keyword evidence="5 7" id="KW-0472">Membrane</keyword>
<dbReference type="PANTHER" id="PTHR23320">
    <property type="entry name" value="MEMBRANE-SPANNING 4-DOMAINS SUBFAMILY A MS4A -RELATED"/>
    <property type="match status" value="1"/>
</dbReference>
<accession>A0A6A4WHU9</accession>
<dbReference type="EMBL" id="VIIS01001159">
    <property type="protein sequence ID" value="KAF0301501.1"/>
    <property type="molecule type" value="Genomic_DNA"/>
</dbReference>
<feature type="transmembrane region" description="Helical" evidence="7">
    <location>
        <begin position="37"/>
        <end position="61"/>
    </location>
</feature>
<keyword evidence="4 7" id="KW-1133">Transmembrane helix</keyword>
<dbReference type="Pfam" id="PF04103">
    <property type="entry name" value="CD20"/>
    <property type="match status" value="1"/>
</dbReference>
<gene>
    <name evidence="8" type="ORF">FJT64_003124</name>
</gene>
<comment type="similarity">
    <text evidence="2">Belongs to the MS4A family.</text>
</comment>
<reference evidence="8 9" key="1">
    <citation type="submission" date="2019-07" db="EMBL/GenBank/DDBJ databases">
        <title>Draft genome assembly of a fouling barnacle, Amphibalanus amphitrite (Darwin, 1854): The first reference genome for Thecostraca.</title>
        <authorList>
            <person name="Kim W."/>
        </authorList>
    </citation>
    <scope>NUCLEOTIDE SEQUENCE [LARGE SCALE GENOMIC DNA]</scope>
    <source>
        <strain evidence="8">SNU_AA5</strain>
        <tissue evidence="8">Soma without cirri and trophi</tissue>
    </source>
</reference>
<name>A0A6A4WHU9_AMPAM</name>
<dbReference type="InterPro" id="IPR007237">
    <property type="entry name" value="CD20-like"/>
</dbReference>
<feature type="transmembrane region" description="Helical" evidence="7">
    <location>
        <begin position="96"/>
        <end position="125"/>
    </location>
</feature>
<evidence type="ECO:0000256" key="1">
    <source>
        <dbReference type="ARBA" id="ARBA00004141"/>
    </source>
</evidence>
<sequence length="376" mass="39509">MTSSGLKAGSGMNDLLIYNSSQESHATSKGSLYPAKVAFSLGMGKLLLGLLLLVFGVLALLQGSSQAYLGGGLWGGVCVIVSGTLGIMSSRRPCTYFYLASFMAMSIVSLAVSGLVVIFSTIGLIRDDASSRAVFVNTETGEPLAFLGDVVIRRPAVIFSAVLLGLAVLDILLSLFAIAICSREVCAASSAGGGPRPVGPGGTERLWRWLGQQRRQGVYVQQVPPPGSQLTSVPAWVPVPAPVLPPGAVLARPPTAASAYRPASELTADGAQVVYIDGARVAVHQHQQDLESGHGRRERRRQRRKTAAAEAAAASGPSDEEIASSYTGLDREIAEQFISASMEPGLTLQRNARLQEISDSLHSSLWGNALQCGGMY</sequence>
<evidence type="ECO:0000313" key="9">
    <source>
        <dbReference type="Proteomes" id="UP000440578"/>
    </source>
</evidence>
<evidence type="ECO:0000256" key="2">
    <source>
        <dbReference type="ARBA" id="ARBA00009565"/>
    </source>
</evidence>
<keyword evidence="9" id="KW-1185">Reference proteome</keyword>
<dbReference type="Proteomes" id="UP000440578">
    <property type="component" value="Unassembled WGS sequence"/>
</dbReference>
<evidence type="ECO:0000313" key="8">
    <source>
        <dbReference type="EMBL" id="KAF0301501.1"/>
    </source>
</evidence>
<dbReference type="OrthoDB" id="6382820at2759"/>
<feature type="compositionally biased region" description="Basic and acidic residues" evidence="6">
    <location>
        <begin position="286"/>
        <end position="295"/>
    </location>
</feature>
<evidence type="ECO:0000256" key="7">
    <source>
        <dbReference type="SAM" id="Phobius"/>
    </source>
</evidence>
<organism evidence="8 9">
    <name type="scientific">Amphibalanus amphitrite</name>
    <name type="common">Striped barnacle</name>
    <name type="synonym">Balanus amphitrite</name>
    <dbReference type="NCBI Taxonomy" id="1232801"/>
    <lineage>
        <taxon>Eukaryota</taxon>
        <taxon>Metazoa</taxon>
        <taxon>Ecdysozoa</taxon>
        <taxon>Arthropoda</taxon>
        <taxon>Crustacea</taxon>
        <taxon>Multicrustacea</taxon>
        <taxon>Cirripedia</taxon>
        <taxon>Thoracica</taxon>
        <taxon>Thoracicalcarea</taxon>
        <taxon>Balanomorpha</taxon>
        <taxon>Balanoidea</taxon>
        <taxon>Balanidae</taxon>
        <taxon>Amphibalaninae</taxon>
        <taxon>Amphibalanus</taxon>
    </lineage>
</organism>
<proteinExistence type="inferred from homology"/>
<evidence type="ECO:0000256" key="4">
    <source>
        <dbReference type="ARBA" id="ARBA00022989"/>
    </source>
</evidence>
<evidence type="ECO:0000256" key="5">
    <source>
        <dbReference type="ARBA" id="ARBA00023136"/>
    </source>
</evidence>
<protein>
    <submittedName>
        <fullName evidence="8">Uncharacterized protein</fullName>
    </submittedName>
</protein>
<comment type="subcellular location">
    <subcellularLocation>
        <location evidence="1">Membrane</location>
        <topology evidence="1">Multi-pass membrane protein</topology>
    </subcellularLocation>
</comment>